<dbReference type="Proteomes" id="UP000799755">
    <property type="component" value="Unassembled WGS sequence"/>
</dbReference>
<organism evidence="1 2">
    <name type="scientific">Lindgomyces ingoldianus</name>
    <dbReference type="NCBI Taxonomy" id="673940"/>
    <lineage>
        <taxon>Eukaryota</taxon>
        <taxon>Fungi</taxon>
        <taxon>Dikarya</taxon>
        <taxon>Ascomycota</taxon>
        <taxon>Pezizomycotina</taxon>
        <taxon>Dothideomycetes</taxon>
        <taxon>Pleosporomycetidae</taxon>
        <taxon>Pleosporales</taxon>
        <taxon>Lindgomycetaceae</taxon>
        <taxon>Lindgomyces</taxon>
    </lineage>
</organism>
<accession>A0ACB6RC61</accession>
<reference evidence="1" key="1">
    <citation type="journal article" date="2020" name="Stud. Mycol.">
        <title>101 Dothideomycetes genomes: a test case for predicting lifestyles and emergence of pathogens.</title>
        <authorList>
            <person name="Haridas S."/>
            <person name="Albert R."/>
            <person name="Binder M."/>
            <person name="Bloem J."/>
            <person name="Labutti K."/>
            <person name="Salamov A."/>
            <person name="Andreopoulos B."/>
            <person name="Baker S."/>
            <person name="Barry K."/>
            <person name="Bills G."/>
            <person name="Bluhm B."/>
            <person name="Cannon C."/>
            <person name="Castanera R."/>
            <person name="Culley D."/>
            <person name="Daum C."/>
            <person name="Ezra D."/>
            <person name="Gonzalez J."/>
            <person name="Henrissat B."/>
            <person name="Kuo A."/>
            <person name="Liang C."/>
            <person name="Lipzen A."/>
            <person name="Lutzoni F."/>
            <person name="Magnuson J."/>
            <person name="Mondo S."/>
            <person name="Nolan M."/>
            <person name="Ohm R."/>
            <person name="Pangilinan J."/>
            <person name="Park H.-J."/>
            <person name="Ramirez L."/>
            <person name="Alfaro M."/>
            <person name="Sun H."/>
            <person name="Tritt A."/>
            <person name="Yoshinaga Y."/>
            <person name="Zwiers L.-H."/>
            <person name="Turgeon B."/>
            <person name="Goodwin S."/>
            <person name="Spatafora J."/>
            <person name="Crous P."/>
            <person name="Grigoriev I."/>
        </authorList>
    </citation>
    <scope>NUCLEOTIDE SEQUENCE</scope>
    <source>
        <strain evidence="1">ATCC 200398</strain>
    </source>
</reference>
<evidence type="ECO:0000313" key="1">
    <source>
        <dbReference type="EMBL" id="KAF2476687.1"/>
    </source>
</evidence>
<keyword evidence="2" id="KW-1185">Reference proteome</keyword>
<protein>
    <submittedName>
        <fullName evidence="1">Uncharacterized protein</fullName>
    </submittedName>
</protein>
<evidence type="ECO:0000313" key="2">
    <source>
        <dbReference type="Proteomes" id="UP000799755"/>
    </source>
</evidence>
<proteinExistence type="predicted"/>
<sequence length="1070" mass="120679">MARLASEHHPEGPGDAPKRRRPRQRRSQTPSVDLSKGSKRPVSPTPETPDTHVKRLKRVQIDDHEQLARELEDSVSRPQASNTINVAPDHESRTRRRFSEPLVSGPTGDDDNTASTPPPATQPLPGLTPHLERLGAPRDRPLKAARHVRMSMPAQLSVDEERDDSNGNHEVQFAPLRAVLDSRLKRRLRRSHLSEEVNEIEEHKKDDVKLRKEAAELRRQLREREQRIRELEFQDEARRMGNIDLSEDQTQALEKELEHARKEIEELKTSSAYAVSSRDASEGMDLDGGAFVDDDEDSLLLVDPDDLNIPQDQMEANPHPNGFYANRASQMTMESVSTQRLEYDFLAQASQSDPTAIPDRVSDQTVKRFELEIAHLNQQVAETQNTFRLLTVELQNLKIVAPGASSDEIITELRHVLDDAREELEDLFPGTTTTLTNGQLLRKMVEHLRGLMSEIREKVIIAEKHNRQETILRSQLNGILTLLAESEDKNTELEQQRLNLNATNEKLQREVVDLGERLTAANDTLDLQDQTIRDNDAKIHGLEDELEDNGITRDRLKQALDTYRNDVDTLTDTVTRLEAEHTNQISKMKQEHSGTVQTLKTQLETEMDGRAVAEGDAQQKAEYIDDLVGRIGNLEGEFTNIDTELARLRQRLTDETADRETAETDRDAQAATVHQLTNEIQFLNESLKTLRADEASLRENLEAERKQRETTEATLDARNDEIDDLNTRIHDAGIQANELRAKLFQNQLEKEQAIAALKDEIKEHDEAHDEALDDETNRRKDAEKEVSLLNKQITGLEKQLADTEDALADMTHSRDALEADRDAQVAQLSRDLDEIQKKFTALESSTKTTIVSLQATMTDLNNELDAAKSKIDTLENIAAATNVEHDNEIAERDATIQDLRDGLENASLEQRVESEANEMLNIMNAHTAEANALNTTISTQQATIINLQKTTADQANKHAKAITEKEQEIEELRAMGDAHMKNAFALAEEDTRNTIDALNESLRQLLGRNEDLAAALKKRNADALEAIREMKVKGLEVKTHSVDLHRTKVTKKKSGQYEEEDEAVPEAAAA</sequence>
<comment type="caution">
    <text evidence="1">The sequence shown here is derived from an EMBL/GenBank/DDBJ whole genome shotgun (WGS) entry which is preliminary data.</text>
</comment>
<dbReference type="EMBL" id="MU003494">
    <property type="protein sequence ID" value="KAF2476687.1"/>
    <property type="molecule type" value="Genomic_DNA"/>
</dbReference>
<name>A0ACB6RC61_9PLEO</name>
<gene>
    <name evidence="1" type="ORF">BDR25DRAFT_331391</name>
</gene>